<dbReference type="PANTHER" id="PTHR40788:SF2">
    <property type="entry name" value="CLR5 DOMAIN-CONTAINING PROTEIN"/>
    <property type="match status" value="1"/>
</dbReference>
<dbReference type="AlphaFoldDB" id="A0A1V6Z0B6"/>
<dbReference type="PANTHER" id="PTHR40788">
    <property type="entry name" value="CLR5 DOMAIN-CONTAINING PROTEIN-RELATED"/>
    <property type="match status" value="1"/>
</dbReference>
<proteinExistence type="predicted"/>
<evidence type="ECO:0000313" key="1">
    <source>
        <dbReference type="EMBL" id="OQE93141.1"/>
    </source>
</evidence>
<keyword evidence="2" id="KW-1185">Reference proteome</keyword>
<evidence type="ECO:0000313" key="2">
    <source>
        <dbReference type="Proteomes" id="UP000191691"/>
    </source>
</evidence>
<reference evidence="2" key="1">
    <citation type="journal article" date="2017" name="Nat. Microbiol.">
        <title>Global analysis of biosynthetic gene clusters reveals vast potential of secondary metabolite production in Penicillium species.</title>
        <authorList>
            <person name="Nielsen J.C."/>
            <person name="Grijseels S."/>
            <person name="Prigent S."/>
            <person name="Ji B."/>
            <person name="Dainat J."/>
            <person name="Nielsen K.F."/>
            <person name="Frisvad J.C."/>
            <person name="Workman M."/>
            <person name="Nielsen J."/>
        </authorList>
    </citation>
    <scope>NUCLEOTIDE SEQUENCE [LARGE SCALE GENOMIC DNA]</scope>
    <source>
        <strain evidence="2">IBT 13039</strain>
    </source>
</reference>
<organism evidence="1 2">
    <name type="scientific">Penicillium nalgiovense</name>
    <dbReference type="NCBI Taxonomy" id="60175"/>
    <lineage>
        <taxon>Eukaryota</taxon>
        <taxon>Fungi</taxon>
        <taxon>Dikarya</taxon>
        <taxon>Ascomycota</taxon>
        <taxon>Pezizomycotina</taxon>
        <taxon>Eurotiomycetes</taxon>
        <taxon>Eurotiomycetidae</taxon>
        <taxon>Eurotiales</taxon>
        <taxon>Aspergillaceae</taxon>
        <taxon>Penicillium</taxon>
    </lineage>
</organism>
<protein>
    <submittedName>
        <fullName evidence="1">Uncharacterized protein</fullName>
    </submittedName>
</protein>
<sequence>MIFTGRNNAEHYDGVLEWGEHREALDWLRSGPGLSSANGLCVMEIQVRISGYLLDCCASIMQIPPAMLGSSQMLQKALADLPSPSAQTKPEPKFHVDKRSLKVFRTIPFEPSHRTQQGEIPWADFLHAMKSIGFGSEKLYGSVWQFTPSAVEVGRSIQFHKPHPTAKIPFRIARNMGWSLNRAYGWEGDTFSLEGD</sequence>
<dbReference type="EMBL" id="MOOB01000006">
    <property type="protein sequence ID" value="OQE93141.1"/>
    <property type="molecule type" value="Genomic_DNA"/>
</dbReference>
<name>A0A1V6Z0B6_PENNA</name>
<gene>
    <name evidence="1" type="ORF">PENNAL_c0006G04511</name>
</gene>
<comment type="caution">
    <text evidence="1">The sequence shown here is derived from an EMBL/GenBank/DDBJ whole genome shotgun (WGS) entry which is preliminary data.</text>
</comment>
<dbReference type="STRING" id="60175.A0A1V6Z0B6"/>
<accession>A0A1V6Z0B6</accession>
<dbReference type="Proteomes" id="UP000191691">
    <property type="component" value="Unassembled WGS sequence"/>
</dbReference>